<feature type="compositionally biased region" description="Low complexity" evidence="1">
    <location>
        <begin position="385"/>
        <end position="399"/>
    </location>
</feature>
<name>G8BND1_TETPH</name>
<keyword evidence="4" id="KW-1185">Reference proteome</keyword>
<dbReference type="PANTHER" id="PTHR10663:SF405">
    <property type="entry name" value="ARF GUANINE NUCLEOTIDE EXCHANGE FACTOR SYT1"/>
    <property type="match status" value="1"/>
</dbReference>
<dbReference type="PROSITE" id="PS50190">
    <property type="entry name" value="SEC7"/>
    <property type="match status" value="1"/>
</dbReference>
<dbReference type="Pfam" id="PF01369">
    <property type="entry name" value="Sec7"/>
    <property type="match status" value="1"/>
</dbReference>
<dbReference type="InterPro" id="IPR035999">
    <property type="entry name" value="Sec7_dom_sf"/>
</dbReference>
<feature type="compositionally biased region" description="Low complexity" evidence="1">
    <location>
        <begin position="77"/>
        <end position="123"/>
    </location>
</feature>
<gene>
    <name evidence="3" type="primary">TPHA0A03320</name>
    <name evidence="3" type="ordered locus">TPHA_0A03320</name>
</gene>
<dbReference type="Proteomes" id="UP000005666">
    <property type="component" value="Chromosome 1"/>
</dbReference>
<dbReference type="OrthoDB" id="430364at2759"/>
<dbReference type="PANTHER" id="PTHR10663">
    <property type="entry name" value="GUANYL-NUCLEOTIDE EXCHANGE FACTOR"/>
    <property type="match status" value="1"/>
</dbReference>
<dbReference type="HOGENOM" id="CLU_008280_0_0_1"/>
<feature type="domain" description="SEC7" evidence="2">
    <location>
        <begin position="500"/>
        <end position="679"/>
    </location>
</feature>
<feature type="region of interest" description="Disordered" evidence="1">
    <location>
        <begin position="348"/>
        <end position="472"/>
    </location>
</feature>
<dbReference type="Gene3D" id="1.10.1000.11">
    <property type="entry name" value="Arf Nucleotide-binding Site Opener,domain 2"/>
    <property type="match status" value="1"/>
</dbReference>
<feature type="compositionally biased region" description="Basic and acidic residues" evidence="1">
    <location>
        <begin position="133"/>
        <end position="143"/>
    </location>
</feature>
<dbReference type="InterPro" id="IPR023394">
    <property type="entry name" value="Sec7_C_sf"/>
</dbReference>
<dbReference type="AlphaFoldDB" id="G8BND1"/>
<dbReference type="InterPro" id="IPR000904">
    <property type="entry name" value="Sec7_dom"/>
</dbReference>
<evidence type="ECO:0000313" key="4">
    <source>
        <dbReference type="Proteomes" id="UP000005666"/>
    </source>
</evidence>
<dbReference type="eggNOG" id="KOG0929">
    <property type="taxonomic scope" value="Eukaryota"/>
</dbReference>
<feature type="region of interest" description="Disordered" evidence="1">
    <location>
        <begin position="72"/>
        <end position="146"/>
    </location>
</feature>
<evidence type="ECO:0000259" key="2">
    <source>
        <dbReference type="PROSITE" id="PS50190"/>
    </source>
</evidence>
<dbReference type="STRING" id="1071381.G8BND1"/>
<sequence length="1171" mass="132855">MNNSLAARLKLRIFSSHSNTGGNEKNRTTLNKKKSIEDDDDVAIESGEEEDRRTRLDLNLQDIGNLEIRDIENNNDYDGTSSEYSTSSESDGSITINRNIVNTNTVIENKSNNPHNNNGSSKSESFNQSDLRSTSERTLDPKKMKQTKFQTLKKKISIPELSLISGKRNNNTAQPISNTEESLKTLKTKTSNNILSSNNEYKYNSIDTRSMSEYTSSEINDKKILVSRTQIKKKAQVLPVMNSEIDLVSFDLKTRISHSRKSSEPYTSEKFVNNSVSTNIDLNSSKTQLSRKSSLTFPKVNISNDPDTLTIRKVHSDSIGSVASSVYSNPDILTSKNESRTLMKTRIDNNDNVNPKINRGRSRTLDAIESKKHRHPSPFHRKKNSSSSSLTARLVSSYSNKFGHSRSTSGGQTSTHIVNSKTNNSSTSSINSKTDYTKTSSSPRASHGSLPRPKIVKSNSSSSSTSNLTRRRSSSLANTISSIVSFRGFSSFNNVKQTSNDDPNQGKTLSLSDLPPVPIPKPNETYKSYLTKISNYQQLIGVILTEADDEYKLNVLDYFLENCFNFAELPVDVALRVLLMFVELPKETQQIDRLLQHFSKVYYQQHYKDSIHTGWKSESQVYFIVFSLLILHTDYYNPNNKDKMTKHQFINLVHEDTESNGNIIPKEILSYFYDNITSQESPKFDFSKIGLGFDNQEQSISSRTENFKSNKQMSTLELHLTNSSPALTIYSPKLILSNSLLSQSAHFPFVPPIIGRSNSSSLSNYLGYSSTSQLVNNSANASKDDIDIYHHIYNNTLLDINMESDVNKMWDVQCINTPIYRNNFDQCSKYFSAFLEFKGGYFKIHRSQFESIANLNYEIINETKDDDCLYLKIIHLGDIHEFSCAKKSFLVGNGNKIFWKHEYAILTSYGLLIFSNFDWIQPKLVVDEDTKISNYIIEYPQGPSQLAEPTIDTYGLLAMVSMDELGPLAFQNLVDKQNKEDSEENGNNGLLLSNHMELICKEDPDKLLYIRSPTKKYVWKCQSKTERDEWIDSINVSATFSKCYVKLRTICNTVISLLGTSVECRIAKLIKSKQEKIEKLKRLELRLSFYRHVIPISSKTRNELHGQLLQLAVQLEYLIYEIKRNAVYIDIAKNVNQKDTLVSSENFLKLNEISLSKCPTDEHNNVNVTSS</sequence>
<dbReference type="GO" id="GO:0005085">
    <property type="term" value="F:guanyl-nucleotide exchange factor activity"/>
    <property type="evidence" value="ECO:0007669"/>
    <property type="project" value="InterPro"/>
</dbReference>
<feature type="region of interest" description="Disordered" evidence="1">
    <location>
        <begin position="16"/>
        <end position="53"/>
    </location>
</feature>
<protein>
    <recommendedName>
        <fullName evidence="2">SEC7 domain-containing protein</fullName>
    </recommendedName>
</protein>
<organism evidence="3 4">
    <name type="scientific">Tetrapisispora phaffii (strain ATCC 24235 / CBS 4417 / NBRC 1672 / NRRL Y-8282 / UCD 70-5)</name>
    <name type="common">Yeast</name>
    <name type="synonym">Fabospora phaffii</name>
    <dbReference type="NCBI Taxonomy" id="1071381"/>
    <lineage>
        <taxon>Eukaryota</taxon>
        <taxon>Fungi</taxon>
        <taxon>Dikarya</taxon>
        <taxon>Ascomycota</taxon>
        <taxon>Saccharomycotina</taxon>
        <taxon>Saccharomycetes</taxon>
        <taxon>Saccharomycetales</taxon>
        <taxon>Saccharomycetaceae</taxon>
        <taxon>Tetrapisispora</taxon>
    </lineage>
</organism>
<dbReference type="SUPFAM" id="SSF48425">
    <property type="entry name" value="Sec7 domain"/>
    <property type="match status" value="1"/>
</dbReference>
<dbReference type="RefSeq" id="XP_003683843.1">
    <property type="nucleotide sequence ID" value="XM_003683795.1"/>
</dbReference>
<dbReference type="SMART" id="SM00222">
    <property type="entry name" value="Sec7"/>
    <property type="match status" value="1"/>
</dbReference>
<feature type="region of interest" description="Disordered" evidence="1">
    <location>
        <begin position="495"/>
        <end position="517"/>
    </location>
</feature>
<evidence type="ECO:0000256" key="1">
    <source>
        <dbReference type="SAM" id="MobiDB-lite"/>
    </source>
</evidence>
<dbReference type="KEGG" id="tpf:TPHA_0A03320"/>
<feature type="compositionally biased region" description="Low complexity" evidence="1">
    <location>
        <begin position="458"/>
        <end position="468"/>
    </location>
</feature>
<dbReference type="EMBL" id="HE612856">
    <property type="protein sequence ID" value="CCE61409.1"/>
    <property type="molecule type" value="Genomic_DNA"/>
</dbReference>
<feature type="compositionally biased region" description="Polar residues" evidence="1">
    <location>
        <begin position="400"/>
        <end position="418"/>
    </location>
</feature>
<accession>G8BND1</accession>
<feature type="compositionally biased region" description="Polar residues" evidence="1">
    <location>
        <begin position="495"/>
        <end position="511"/>
    </location>
</feature>
<feature type="compositionally biased region" description="Acidic residues" evidence="1">
    <location>
        <begin position="37"/>
        <end position="49"/>
    </location>
</feature>
<feature type="compositionally biased region" description="Basic residues" evidence="1">
    <location>
        <begin position="371"/>
        <end position="384"/>
    </location>
</feature>
<proteinExistence type="predicted"/>
<dbReference type="OMA" id="LYEIRRN"/>
<evidence type="ECO:0000313" key="3">
    <source>
        <dbReference type="EMBL" id="CCE61409.1"/>
    </source>
</evidence>
<dbReference type="GeneID" id="11532542"/>
<reference evidence="3 4" key="1">
    <citation type="journal article" date="2011" name="Proc. Natl. Acad. Sci. U.S.A.">
        <title>Evolutionary erosion of yeast sex chromosomes by mating-type switching accidents.</title>
        <authorList>
            <person name="Gordon J.L."/>
            <person name="Armisen D."/>
            <person name="Proux-Wera E."/>
            <person name="Oheigeartaigh S.S."/>
            <person name="Byrne K.P."/>
            <person name="Wolfe K.H."/>
        </authorList>
    </citation>
    <scope>NUCLEOTIDE SEQUENCE [LARGE SCALE GENOMIC DNA]</scope>
    <source>
        <strain evidence="4">ATCC 24235 / CBS 4417 / NBRC 1672 / NRRL Y-8282 / UCD 70-5</strain>
    </source>
</reference>
<feature type="compositionally biased region" description="Low complexity" evidence="1">
    <location>
        <begin position="419"/>
        <end position="434"/>
    </location>
</feature>
<dbReference type="GO" id="GO:0032012">
    <property type="term" value="P:regulation of ARF protein signal transduction"/>
    <property type="evidence" value="ECO:0007669"/>
    <property type="project" value="InterPro"/>
</dbReference>